<dbReference type="RefSeq" id="WP_208646590.1">
    <property type="nucleotide sequence ID" value="NZ_PYAC01000004.1"/>
</dbReference>
<dbReference type="EMBL" id="PYAC01000004">
    <property type="protein sequence ID" value="RAO22630.1"/>
    <property type="molecule type" value="Genomic_DNA"/>
</dbReference>
<feature type="transmembrane region" description="Helical" evidence="1">
    <location>
        <begin position="222"/>
        <end position="243"/>
    </location>
</feature>
<organism evidence="2 3">
    <name type="scientific">Micromonospora noduli</name>
    <dbReference type="NCBI Taxonomy" id="709876"/>
    <lineage>
        <taxon>Bacteria</taxon>
        <taxon>Bacillati</taxon>
        <taxon>Actinomycetota</taxon>
        <taxon>Actinomycetes</taxon>
        <taxon>Micromonosporales</taxon>
        <taxon>Micromonosporaceae</taxon>
        <taxon>Micromonospora</taxon>
    </lineage>
</organism>
<keyword evidence="1" id="KW-1133">Transmembrane helix</keyword>
<feature type="transmembrane region" description="Helical" evidence="1">
    <location>
        <begin position="86"/>
        <end position="108"/>
    </location>
</feature>
<accession>A0ABX9D6Y5</accession>
<proteinExistence type="predicted"/>
<comment type="caution">
    <text evidence="2">The sequence shown here is derived from an EMBL/GenBank/DDBJ whole genome shotgun (WGS) entry which is preliminary data.</text>
</comment>
<protein>
    <submittedName>
        <fullName evidence="2">Uncharacterized protein</fullName>
    </submittedName>
</protein>
<gene>
    <name evidence="2" type="ORF">MED15_01479</name>
</gene>
<name>A0ABX9D6Y5_9ACTN</name>
<feature type="transmembrane region" description="Helical" evidence="1">
    <location>
        <begin position="196"/>
        <end position="215"/>
    </location>
</feature>
<feature type="transmembrane region" description="Helical" evidence="1">
    <location>
        <begin position="128"/>
        <end position="147"/>
    </location>
</feature>
<keyword evidence="1" id="KW-0812">Transmembrane</keyword>
<feature type="transmembrane region" description="Helical" evidence="1">
    <location>
        <begin position="159"/>
        <end position="184"/>
    </location>
</feature>
<evidence type="ECO:0000313" key="2">
    <source>
        <dbReference type="EMBL" id="RAO22630.1"/>
    </source>
</evidence>
<reference evidence="2 3" key="1">
    <citation type="submission" date="2018-03" db="EMBL/GenBank/DDBJ databases">
        <title>Defining the species Micromonospora saelicesensis and Micromonospora noduli under the framework of genomics.</title>
        <authorList>
            <person name="Riesco R."/>
            <person name="Trujillo M.E."/>
        </authorList>
    </citation>
    <scope>NUCLEOTIDE SEQUENCE [LARGE SCALE GENOMIC DNA]</scope>
    <source>
        <strain evidence="2 3">MED15</strain>
    </source>
</reference>
<evidence type="ECO:0000313" key="3">
    <source>
        <dbReference type="Proteomes" id="UP000249045"/>
    </source>
</evidence>
<evidence type="ECO:0000256" key="1">
    <source>
        <dbReference type="SAM" id="Phobius"/>
    </source>
</evidence>
<keyword evidence="1" id="KW-0472">Membrane</keyword>
<dbReference type="Proteomes" id="UP000249045">
    <property type="component" value="Unassembled WGS sequence"/>
</dbReference>
<sequence>MGRRRAHRGTVVVTRRVAELLLELAARRWPAEVRDDLRREWAAELHVLAESGRRTTMVGFAASLALSRAGAPIVDRTVMRGRAGRTVAALLLSPIACVGIVALGVLALFSVDSLLVRASWVERAQRPIWAAFTIVLAVVLAVFAARWARHNALGGPLRIALGVVLPVGTAVILFVYVVNFRYVVNAEGLADAVPGLLLWLAGLTLALWAAASLAARGRVRAAWWVGVLGALVAADLAVILVIVDAYPAGFGAGPTIEARERVDPISAPLWLFACWTDWNFGLPRPIEWEIFLITNRVLIEPMLYLACTPYALAYTIRAARFAPTAPVALVQTRSDTGWTYKASGKPHRGTRSANG</sequence>
<keyword evidence="3" id="KW-1185">Reference proteome</keyword>